<dbReference type="InterPro" id="IPR000182">
    <property type="entry name" value="GNAT_dom"/>
</dbReference>
<sequence length="892" mass="99435">MKSLFYPQNIAVIGASERNGSIGKRLIQNLMAHDFHGKIFPVSLRHSSIFNNKAYSSVKQIKEPIDLALVAVPACSVPAVIKDCGVKGIKSVIIISAGFRETGTMEGAELEKKIVHYARKYQIRIVGPNCIGVINPYLGLNASIARSMAQKGKVAFVSQSGAICDAILDWGNQRNIGFSYFISPGAMIDVNLADLILFLGDDPHTSAILLYLEFITDARSFLSACREVSYTKPIIVIKAGKTLEAAQSAASHTGSLTGKDAIFEAAFRRTGVLRVDRLEELFLMASVLHKQPTPKHNRLMIVTNAGGPAILATDNLLLGGGKLAELPEQLSPKLSGQLKEKRIKPSNPLDLQNDADQEVYHTAVEELFKIPENDGVLVLVTPQAVNDPEGIVKRLMEVKRQRSKPFLLTIMGAEPNRETIGELMKAGISPIPYPDTAAKIFNYMWKYAYNIKGIYETPDLHTEYDADEAREKVLAIIQNARNENRAYLTEIESKALLEAYDLPIVQGALARSVDQAAVIAEKIGYPVVLKVNSVEIAHKNQVGGIVFNLHSEAALRDAYQRIESRIVERFGERAFGGVSVQKMVTPLLLELIIGATIDEQFGPVLLFGNGGENVEVYKDTALALPPLNTTLAKRLMEQTRIYRNAYKMHKISEEIHERLQQILVRFSRIVLENPEISEIDINPIAVANNDLMVLDAFVALHAPDTDLSKLPPLAIRPYPDEYQGTWEMSNGEEVTVRPILPEDENLVIAFHKTLSDESVYMRYFYNLSYNTRISHERLARICFIDYDREMALVTLEKDEKGHDRLIGVGRLTKYRTEEKAEFAIIISDYYQGKGLGAELLKRLIEIGKKEQLKEIVADILPENRGMKTVCEKLGFQVKMDLEEQVLKAKLKL</sequence>
<name>A0AAW9S6A5_9BACT</name>
<dbReference type="SUPFAM" id="SSF56059">
    <property type="entry name" value="Glutathione synthetase ATP-binding domain-like"/>
    <property type="match status" value="1"/>
</dbReference>
<dbReference type="Pfam" id="PF13302">
    <property type="entry name" value="Acetyltransf_3"/>
    <property type="match status" value="1"/>
</dbReference>
<organism evidence="7 8">
    <name type="scientific">Rapidithrix thailandica</name>
    <dbReference type="NCBI Taxonomy" id="413964"/>
    <lineage>
        <taxon>Bacteria</taxon>
        <taxon>Pseudomonadati</taxon>
        <taxon>Bacteroidota</taxon>
        <taxon>Cytophagia</taxon>
        <taxon>Cytophagales</taxon>
        <taxon>Flammeovirgaceae</taxon>
        <taxon>Rapidithrix</taxon>
    </lineage>
</organism>
<keyword evidence="1 7" id="KW-0436">Ligase</keyword>
<dbReference type="RefSeq" id="WP_346822173.1">
    <property type="nucleotide sequence ID" value="NZ_JBDKWZ010000008.1"/>
</dbReference>
<dbReference type="Gene3D" id="3.30.470.20">
    <property type="entry name" value="ATP-grasp fold, B domain"/>
    <property type="match status" value="1"/>
</dbReference>
<dbReference type="Gene3D" id="3.40.50.261">
    <property type="entry name" value="Succinyl-CoA synthetase domains"/>
    <property type="match status" value="2"/>
</dbReference>
<dbReference type="GO" id="GO:0016747">
    <property type="term" value="F:acyltransferase activity, transferring groups other than amino-acyl groups"/>
    <property type="evidence" value="ECO:0007669"/>
    <property type="project" value="InterPro"/>
</dbReference>
<reference evidence="7 8" key="1">
    <citation type="submission" date="2024-04" db="EMBL/GenBank/DDBJ databases">
        <title>Novel genus in family Flammeovirgaceae.</title>
        <authorList>
            <person name="Nguyen T.H."/>
            <person name="Vuong T.Q."/>
            <person name="Le H."/>
            <person name="Kim S.-G."/>
        </authorList>
    </citation>
    <scope>NUCLEOTIDE SEQUENCE [LARGE SCALE GENOMIC DNA]</scope>
    <source>
        <strain evidence="7 8">JCM 23209</strain>
    </source>
</reference>
<dbReference type="PROSITE" id="PS50975">
    <property type="entry name" value="ATP_GRASP"/>
    <property type="match status" value="1"/>
</dbReference>
<dbReference type="Gene3D" id="3.40.50.720">
    <property type="entry name" value="NAD(P)-binding Rossmann-like Domain"/>
    <property type="match status" value="1"/>
</dbReference>
<dbReference type="InterPro" id="IPR016181">
    <property type="entry name" value="Acyl_CoA_acyltransferase"/>
</dbReference>
<dbReference type="Pfam" id="PF13380">
    <property type="entry name" value="CoA_binding_2"/>
    <property type="match status" value="1"/>
</dbReference>
<evidence type="ECO:0000259" key="5">
    <source>
        <dbReference type="PROSITE" id="PS50975"/>
    </source>
</evidence>
<dbReference type="InterPro" id="IPR003781">
    <property type="entry name" value="CoA-bd"/>
</dbReference>
<accession>A0AAW9S6A5</accession>
<dbReference type="AlphaFoldDB" id="A0AAW9S6A5"/>
<protein>
    <submittedName>
        <fullName evidence="7">Bifunctional acetate--CoA ligase family protein/GNAT family N-acetyltransferase</fullName>
    </submittedName>
</protein>
<dbReference type="CDD" id="cd04301">
    <property type="entry name" value="NAT_SF"/>
    <property type="match status" value="1"/>
</dbReference>
<keyword evidence="2 4" id="KW-0547">Nucleotide-binding</keyword>
<dbReference type="Proteomes" id="UP001403385">
    <property type="component" value="Unassembled WGS sequence"/>
</dbReference>
<dbReference type="SUPFAM" id="SSF52210">
    <property type="entry name" value="Succinyl-CoA synthetase domains"/>
    <property type="match status" value="2"/>
</dbReference>
<dbReference type="PROSITE" id="PS51186">
    <property type="entry name" value="GNAT"/>
    <property type="match status" value="1"/>
</dbReference>
<evidence type="ECO:0000313" key="7">
    <source>
        <dbReference type="EMBL" id="MEN7549398.1"/>
    </source>
</evidence>
<dbReference type="Gene3D" id="3.30.1490.20">
    <property type="entry name" value="ATP-grasp fold, A domain"/>
    <property type="match status" value="1"/>
</dbReference>
<dbReference type="EMBL" id="JBDKWZ010000008">
    <property type="protein sequence ID" value="MEN7549398.1"/>
    <property type="molecule type" value="Genomic_DNA"/>
</dbReference>
<dbReference type="InterPro" id="IPR016102">
    <property type="entry name" value="Succinyl-CoA_synth-like"/>
</dbReference>
<keyword evidence="3 4" id="KW-0067">ATP-binding</keyword>
<comment type="caution">
    <text evidence="7">The sequence shown here is derived from an EMBL/GenBank/DDBJ whole genome shotgun (WGS) entry which is preliminary data.</text>
</comment>
<dbReference type="InterPro" id="IPR036291">
    <property type="entry name" value="NAD(P)-bd_dom_sf"/>
</dbReference>
<dbReference type="InterPro" id="IPR032875">
    <property type="entry name" value="Succ_CoA_lig_flav_dom"/>
</dbReference>
<evidence type="ECO:0000313" key="8">
    <source>
        <dbReference type="Proteomes" id="UP001403385"/>
    </source>
</evidence>
<proteinExistence type="predicted"/>
<evidence type="ECO:0000256" key="3">
    <source>
        <dbReference type="ARBA" id="ARBA00022840"/>
    </source>
</evidence>
<evidence type="ECO:0000256" key="4">
    <source>
        <dbReference type="PROSITE-ProRule" id="PRU00409"/>
    </source>
</evidence>
<keyword evidence="8" id="KW-1185">Reference proteome</keyword>
<dbReference type="GO" id="GO:0046872">
    <property type="term" value="F:metal ion binding"/>
    <property type="evidence" value="ECO:0007669"/>
    <property type="project" value="InterPro"/>
</dbReference>
<feature type="domain" description="ATP-grasp" evidence="5">
    <location>
        <begin position="494"/>
        <end position="530"/>
    </location>
</feature>
<dbReference type="Pfam" id="PF13549">
    <property type="entry name" value="ATP-grasp_5"/>
    <property type="match status" value="1"/>
</dbReference>
<dbReference type="Pfam" id="PF13607">
    <property type="entry name" value="Succ_CoA_lig"/>
    <property type="match status" value="1"/>
</dbReference>
<evidence type="ECO:0000256" key="1">
    <source>
        <dbReference type="ARBA" id="ARBA00022598"/>
    </source>
</evidence>
<dbReference type="InterPro" id="IPR051538">
    <property type="entry name" value="Acyl-CoA_Synth/Transferase"/>
</dbReference>
<feature type="domain" description="N-acetyltransferase" evidence="6">
    <location>
        <begin position="734"/>
        <end position="892"/>
    </location>
</feature>
<evidence type="ECO:0000256" key="2">
    <source>
        <dbReference type="ARBA" id="ARBA00022741"/>
    </source>
</evidence>
<dbReference type="GO" id="GO:0005524">
    <property type="term" value="F:ATP binding"/>
    <property type="evidence" value="ECO:0007669"/>
    <property type="project" value="UniProtKB-UniRule"/>
</dbReference>
<evidence type="ECO:0000259" key="6">
    <source>
        <dbReference type="PROSITE" id="PS51186"/>
    </source>
</evidence>
<dbReference type="InterPro" id="IPR013815">
    <property type="entry name" value="ATP_grasp_subdomain_1"/>
</dbReference>
<dbReference type="SMART" id="SM00881">
    <property type="entry name" value="CoA_binding"/>
    <property type="match status" value="1"/>
</dbReference>
<dbReference type="Gene3D" id="3.40.630.30">
    <property type="match status" value="1"/>
</dbReference>
<dbReference type="SUPFAM" id="SSF51735">
    <property type="entry name" value="NAD(P)-binding Rossmann-fold domains"/>
    <property type="match status" value="1"/>
</dbReference>
<gene>
    <name evidence="7" type="ORF">AAG747_15850</name>
</gene>
<dbReference type="SUPFAM" id="SSF55729">
    <property type="entry name" value="Acyl-CoA N-acyltransferases (Nat)"/>
    <property type="match status" value="1"/>
</dbReference>
<dbReference type="InterPro" id="IPR011761">
    <property type="entry name" value="ATP-grasp"/>
</dbReference>
<dbReference type="GO" id="GO:0016874">
    <property type="term" value="F:ligase activity"/>
    <property type="evidence" value="ECO:0007669"/>
    <property type="project" value="UniProtKB-KW"/>
</dbReference>
<dbReference type="PANTHER" id="PTHR43334:SF1">
    <property type="entry name" value="3-HYDROXYPROPIONATE--COA LIGASE [ADP-FORMING]"/>
    <property type="match status" value="1"/>
</dbReference>
<dbReference type="PANTHER" id="PTHR43334">
    <property type="entry name" value="ACETATE--COA LIGASE [ADP-FORMING]"/>
    <property type="match status" value="1"/>
</dbReference>